<dbReference type="AlphaFoldDB" id="A0A2B7XCG7"/>
<dbReference type="PRINTS" id="PR01217">
    <property type="entry name" value="PRICHEXTENSN"/>
</dbReference>
<dbReference type="Proteomes" id="UP000224634">
    <property type="component" value="Unassembled WGS sequence"/>
</dbReference>
<feature type="compositionally biased region" description="Polar residues" evidence="1">
    <location>
        <begin position="687"/>
        <end position="696"/>
    </location>
</feature>
<feature type="compositionally biased region" description="Polar residues" evidence="1">
    <location>
        <begin position="124"/>
        <end position="147"/>
    </location>
</feature>
<evidence type="ECO:0000256" key="1">
    <source>
        <dbReference type="SAM" id="MobiDB-lite"/>
    </source>
</evidence>
<feature type="compositionally biased region" description="Low complexity" evidence="1">
    <location>
        <begin position="763"/>
        <end position="774"/>
    </location>
</feature>
<feature type="compositionally biased region" description="Pro residues" evidence="1">
    <location>
        <begin position="832"/>
        <end position="847"/>
    </location>
</feature>
<feature type="region of interest" description="Disordered" evidence="1">
    <location>
        <begin position="661"/>
        <end position="725"/>
    </location>
</feature>
<comment type="caution">
    <text evidence="2">The sequence shown here is derived from an EMBL/GenBank/DDBJ whole genome shotgun (WGS) entry which is preliminary data.</text>
</comment>
<feature type="compositionally biased region" description="Polar residues" evidence="1">
    <location>
        <begin position="664"/>
        <end position="677"/>
    </location>
</feature>
<feature type="compositionally biased region" description="Polar residues" evidence="1">
    <location>
        <begin position="79"/>
        <end position="93"/>
    </location>
</feature>
<feature type="region of interest" description="Disordered" evidence="1">
    <location>
        <begin position="528"/>
        <end position="558"/>
    </location>
</feature>
<feature type="compositionally biased region" description="Basic residues" evidence="1">
    <location>
        <begin position="351"/>
        <end position="363"/>
    </location>
</feature>
<protein>
    <submittedName>
        <fullName evidence="2">Uncharacterized protein</fullName>
    </submittedName>
</protein>
<feature type="compositionally biased region" description="Basic and acidic residues" evidence="1">
    <location>
        <begin position="254"/>
        <end position="267"/>
    </location>
</feature>
<feature type="region of interest" description="Disordered" evidence="1">
    <location>
        <begin position="1"/>
        <end position="406"/>
    </location>
</feature>
<accession>A0A2B7XCG7</accession>
<name>A0A2B7XCG7_POLH7</name>
<evidence type="ECO:0000313" key="3">
    <source>
        <dbReference type="Proteomes" id="UP000224634"/>
    </source>
</evidence>
<feature type="compositionally biased region" description="Gly residues" evidence="1">
    <location>
        <begin position="377"/>
        <end position="388"/>
    </location>
</feature>
<feature type="region of interest" description="Disordered" evidence="1">
    <location>
        <begin position="585"/>
        <end position="608"/>
    </location>
</feature>
<feature type="compositionally biased region" description="Acidic residues" evidence="1">
    <location>
        <begin position="528"/>
        <end position="541"/>
    </location>
</feature>
<dbReference type="STRING" id="1447883.A0A2B7XCG7"/>
<feature type="compositionally biased region" description="Pro residues" evidence="1">
    <location>
        <begin position="870"/>
        <end position="888"/>
    </location>
</feature>
<feature type="compositionally biased region" description="Polar residues" evidence="1">
    <location>
        <begin position="101"/>
        <end position="111"/>
    </location>
</feature>
<reference evidence="2 3" key="1">
    <citation type="submission" date="2017-10" db="EMBL/GenBank/DDBJ databases">
        <title>Comparative genomics in systemic dimorphic fungi from Ajellomycetaceae.</title>
        <authorList>
            <person name="Munoz J.F."/>
            <person name="Mcewen J.G."/>
            <person name="Clay O.K."/>
            <person name="Cuomo C.A."/>
        </authorList>
    </citation>
    <scope>NUCLEOTIDE SEQUENCE [LARGE SCALE GENOMIC DNA]</scope>
    <source>
        <strain evidence="2 3">UAMH7299</strain>
    </source>
</reference>
<evidence type="ECO:0000313" key="2">
    <source>
        <dbReference type="EMBL" id="PGH06471.1"/>
    </source>
</evidence>
<feature type="compositionally biased region" description="Basic and acidic residues" evidence="1">
    <location>
        <begin position="205"/>
        <end position="222"/>
    </location>
</feature>
<feature type="compositionally biased region" description="Low complexity" evidence="1">
    <location>
        <begin position="897"/>
        <end position="910"/>
    </location>
</feature>
<feature type="compositionally biased region" description="Low complexity" evidence="1">
    <location>
        <begin position="30"/>
        <end position="39"/>
    </location>
</feature>
<keyword evidence="3" id="KW-1185">Reference proteome</keyword>
<gene>
    <name evidence="2" type="ORF">AJ80_08165</name>
</gene>
<feature type="compositionally biased region" description="Basic residues" evidence="1">
    <location>
        <begin position="232"/>
        <end position="243"/>
    </location>
</feature>
<feature type="compositionally biased region" description="Low complexity" evidence="1">
    <location>
        <begin position="305"/>
        <end position="334"/>
    </location>
</feature>
<feature type="compositionally biased region" description="Low complexity" evidence="1">
    <location>
        <begin position="148"/>
        <end position="163"/>
    </location>
</feature>
<organism evidence="2 3">
    <name type="scientific">Polytolypa hystricis (strain UAMH7299)</name>
    <dbReference type="NCBI Taxonomy" id="1447883"/>
    <lineage>
        <taxon>Eukaryota</taxon>
        <taxon>Fungi</taxon>
        <taxon>Dikarya</taxon>
        <taxon>Ascomycota</taxon>
        <taxon>Pezizomycotina</taxon>
        <taxon>Eurotiomycetes</taxon>
        <taxon>Eurotiomycetidae</taxon>
        <taxon>Onygenales</taxon>
        <taxon>Onygenales incertae sedis</taxon>
        <taxon>Polytolypa</taxon>
    </lineage>
</organism>
<dbReference type="OrthoDB" id="4188028at2759"/>
<feature type="region of interest" description="Disordered" evidence="1">
    <location>
        <begin position="870"/>
        <end position="931"/>
    </location>
</feature>
<feature type="region of interest" description="Disordered" evidence="1">
    <location>
        <begin position="738"/>
        <end position="850"/>
    </location>
</feature>
<dbReference type="EMBL" id="PDNA01000178">
    <property type="protein sequence ID" value="PGH06471.1"/>
    <property type="molecule type" value="Genomic_DNA"/>
</dbReference>
<sequence>MHTDLPKLGPRSTKSRGGVQNGGGDGHGARSGSHSSSQSHGGGGGTTSESESPRKKRHRRTKEEMAAAAAADRLENSIAPRTTRQSARILSKSQTDDHDPSSSSSATTDVNVKSDDTDLPASGDSINGENVVTSSEGENPNSNTASQPPVDTTADTNPTNPTTQASSFQANERESLGPDSSGQLGPPTGAKLENDTPASEEESQENAKSRDADANTEEKNPEPSETPSSTRSARRSPRVSKKRNSSEDASSGADQRDPTRKRLKLEESDATPTVDSQIPEEHGGTPAKDAVPTRSVLKLTIPNLSSAAQSAEPESASVAAASEASGSPAPTPSETVELPASTVPASPATRGRGRGGFRGRARGRGGGGRGRGRGGRGGRGAGRTGRGGRLQPIERERSPSPSPVMKQLRERQRELDKVFRKVAAVQRTALSVIAARTETRLVKDRKAHTAVKEYKEVMGGLQDRLKKRQELIQAEYDWKVRAATVWLASNRDRIRGNFHDKLRHVRDEHYLAAKGSYMAFIEKCRQAEDDDHTEADSDSEPDTPVSRRSVRGFNSSFVRDPDGAGLHDRAAYGWEDFVQRAKIGGDISPQIKEMSHTGGSEDGERTGDEGISQLVDALVDACNRGGDGREAKPQSASAKYNVEDPAAALYALADAATRDWGPRTTATAPERQPSQAGQPIFGPPLHAQQQPTSLPSLPNVLHDFPPHQHPHAQHQPPMMLDPRQDPQMYQQRGFHRTILPQPMPGQMLAPTDPRTFLPPPAPHHLQQQQPQQQTLPPPTPSRAGSNMPRRILPASRQHGPIPPLSEHLNLPDPFSNMTPQLPAPQGMGYHSGPPPPPQHHGPPPPHHMYPHYTYGPPGPVAYYHHGYYPAPPQHYGPPPPHAPPPPPQHQHQHQQHRQPSTPQQQHQQPQRLPPPPPPQQGPPPPGPPRPY</sequence>
<proteinExistence type="predicted"/>
<feature type="compositionally biased region" description="Pro residues" evidence="1">
    <location>
        <begin position="911"/>
        <end position="931"/>
    </location>
</feature>